<reference evidence="4" key="1">
    <citation type="submission" date="2020-09" db="EMBL/GenBank/DDBJ databases">
        <title>Pelagicoccus enzymogenes sp. nov. with an EPS production, isolated from marine sediment.</title>
        <authorList>
            <person name="Feng X."/>
        </authorList>
    </citation>
    <scope>NUCLEOTIDE SEQUENCE</scope>
    <source>
        <strain evidence="4">NFK12</strain>
    </source>
</reference>
<feature type="signal peptide" evidence="1">
    <location>
        <begin position="1"/>
        <end position="21"/>
    </location>
</feature>
<gene>
    <name evidence="4" type="ORF">IEN85_00830</name>
</gene>
<proteinExistence type="predicted"/>
<dbReference type="InterPro" id="IPR024749">
    <property type="entry name" value="Collagen-bd_put"/>
</dbReference>
<comment type="caution">
    <text evidence="4">The sequence shown here is derived from an EMBL/GenBank/DDBJ whole genome shotgun (WGS) entry which is preliminary data.</text>
</comment>
<dbReference type="Proteomes" id="UP000622317">
    <property type="component" value="Unassembled WGS sequence"/>
</dbReference>
<accession>A0A927F6T9</accession>
<dbReference type="InterPro" id="IPR013783">
    <property type="entry name" value="Ig-like_fold"/>
</dbReference>
<dbReference type="RefSeq" id="WP_191615166.1">
    <property type="nucleotide sequence ID" value="NZ_JACYFG010000002.1"/>
</dbReference>
<evidence type="ECO:0000256" key="1">
    <source>
        <dbReference type="SAM" id="SignalP"/>
    </source>
</evidence>
<protein>
    <submittedName>
        <fullName evidence="4">DUF5060 domain-containing protein</fullName>
    </submittedName>
</protein>
<keyword evidence="1" id="KW-0732">Signal</keyword>
<feature type="chain" id="PRO_5037092096" evidence="1">
    <location>
        <begin position="22"/>
        <end position="612"/>
    </location>
</feature>
<evidence type="ECO:0000259" key="3">
    <source>
        <dbReference type="Pfam" id="PF16586"/>
    </source>
</evidence>
<dbReference type="Pfam" id="PF16586">
    <property type="entry name" value="DUF5060"/>
    <property type="match status" value="1"/>
</dbReference>
<evidence type="ECO:0000259" key="2">
    <source>
        <dbReference type="Pfam" id="PF12904"/>
    </source>
</evidence>
<dbReference type="AlphaFoldDB" id="A0A927F6T9"/>
<name>A0A927F6T9_9BACT</name>
<dbReference type="InterPro" id="IPR032260">
    <property type="entry name" value="DUF5060"/>
</dbReference>
<evidence type="ECO:0000313" key="5">
    <source>
        <dbReference type="Proteomes" id="UP000622317"/>
    </source>
</evidence>
<keyword evidence="5" id="KW-1185">Reference proteome</keyword>
<dbReference type="Pfam" id="PF12904">
    <property type="entry name" value="Collagen_bind_2"/>
    <property type="match status" value="1"/>
</dbReference>
<dbReference type="EMBL" id="JACYFG010000002">
    <property type="protein sequence ID" value="MBD5778038.1"/>
    <property type="molecule type" value="Genomic_DNA"/>
</dbReference>
<evidence type="ECO:0000313" key="4">
    <source>
        <dbReference type="EMBL" id="MBD5778038.1"/>
    </source>
</evidence>
<sequence length="612" mass="68563">MKTLTHLLSASILLAVPFANAAVVDGELQTWHTIILTFDGPEANENDPSTFLDHRLTVTFSHGETKYVVPGYFAADGNAAISHAVSGNKWQARFTPNRSGKWTYQAELVSGEDIAISQAEGVPAPLSNASGTFTINPSELSSSATDFRAKGRLNYVGAHYQQFEGSAEYFLKVGLGSPENMLAFDGFDGTYDDAKNPEFPSLGEDQLHHYGPHRQDWSQGDPHWTDEDGHDSKGLIGLINYTAAQGLNSAYLMPLTYEGDGCDVWPWIDPTQRTTFDISKLEQWEIAFSHMQQNGIHILMLLTETENENLFELRDGGAPFADTRKLYYREMIARFGHHLALTWDLGEENGWTDEKGKDAGLGNTHEQRKAFSSFIRQLDPYNHPIKVHEISIVEIYPQLAGYPDFDGPTLQRHEHYNKDILDHLKMSRDAGHPWLVSMDEPLGWEYGLRPDADDPTRDHARKDVLWGTLMAGGSGVSWYFGWQNNAPTSDLSSEDLRVRETMWKQSKVAHDFFSQYVPFHRMRSANDLVEGEDDYVFAQPRQTYVVYLKNGGTASLNLANVEGIFDIRWYDPIKGGPLQLGSIAFADASTTTPLGTPPHSPEQDWAILITAR</sequence>
<dbReference type="Gene3D" id="2.60.40.10">
    <property type="entry name" value="Immunoglobulins"/>
    <property type="match status" value="1"/>
</dbReference>
<dbReference type="Gene3D" id="3.20.20.80">
    <property type="entry name" value="Glycosidases"/>
    <property type="match status" value="1"/>
</dbReference>
<feature type="domain" description="Putative collagen-binding" evidence="2">
    <location>
        <begin position="532"/>
        <end position="609"/>
    </location>
</feature>
<feature type="domain" description="DUF5060" evidence="3">
    <location>
        <begin position="28"/>
        <end position="107"/>
    </location>
</feature>
<organism evidence="4 5">
    <name type="scientific">Pelagicoccus enzymogenes</name>
    <dbReference type="NCBI Taxonomy" id="2773457"/>
    <lineage>
        <taxon>Bacteria</taxon>
        <taxon>Pseudomonadati</taxon>
        <taxon>Verrucomicrobiota</taxon>
        <taxon>Opitutia</taxon>
        <taxon>Puniceicoccales</taxon>
        <taxon>Pelagicoccaceae</taxon>
        <taxon>Pelagicoccus</taxon>
    </lineage>
</organism>